<comment type="subcellular location">
    <subcellularLocation>
        <location evidence="2">Endoplasmic reticulum membrane</location>
        <topology evidence="2">Multi-pass membrane protein</topology>
    </subcellularLocation>
</comment>
<evidence type="ECO:0000256" key="10">
    <source>
        <dbReference type="ARBA" id="ARBA00022989"/>
    </source>
</evidence>
<dbReference type="Pfam" id="PF22248">
    <property type="entry name" value="ERMP1_C"/>
    <property type="match status" value="1"/>
</dbReference>
<keyword evidence="6" id="KW-0479">Metal-binding</keyword>
<feature type="domain" description="Endoplasmic reticulum metallopeptidase 1-like C-terminal" evidence="16">
    <location>
        <begin position="486"/>
        <end position="756"/>
    </location>
</feature>
<dbReference type="GO" id="GO:0005789">
    <property type="term" value="C:endoplasmic reticulum membrane"/>
    <property type="evidence" value="ECO:0007669"/>
    <property type="project" value="UniProtKB-SubCell"/>
</dbReference>
<evidence type="ECO:0000256" key="12">
    <source>
        <dbReference type="ARBA" id="ARBA00023136"/>
    </source>
</evidence>
<sequence>MSVARRRNIYPSLLSSNGCYVSNENTTNWSNVSPDPFTPLEADDGAMGLFCWLKVCLLIIVSAILISAHSNSCSAVTNGPRSSPDEFDFRNARTHLQKITALGSRTAGSLANEVAAPAYLRNELRDIALLANQSGLVALVEEQVSGPSSFRAQFHMSTYDNLRNFVLRFHDPKEGDAALRSAFLVNCHYDSAIGSPGASDAFVSCAILLECGRALSTGKFQLKNDIIFLFNGAEENILPSSHAFITQHEWAKDIKAFLNLEGAGAGGRLMVFQVGPGKGSNILMSAYSQSFRQPYATVVAEELFQSGAIPSDTDYRIFRDFGGVPGIDMAYMSDGYAYHTPFDTEARISCECLQRAGLDTLKFVTVVAKDERIKTIPRLIPVPPSKHESELTNEASSADVQLTMTPKRRAGDGIKPDVLISICIFYFTFPLTMFCAGPLLCTSANNGRILRLVLLNACLSYAVLVHASPYGFPYSLSLDPHPNKSPRYQRLAVFHMQRTFRDIPDNEQVTMSDSHVSVTPLDVNGIRYLKPNSYPASIPASVLALLYTSEEQRRLYGGVAELVGMKPSFCNYSQPYCGTASLYPYLHYFSESYLIPTTPHASKPHVSIRLVSRRSLNTSAETNRRVWNFTFSVTSGPPNTHVFVRTDVPRVRLSNWSFPIDTPYPVPMPLPTARTHDLKAVGAHYYIYHINPAAVNSYNTSWFDPWNFWLIVDSLPNTPSNFFDIAVTGIYMDEKLSSSSSPQLEDIVSRLPPWVSAYIPAWMLLASECSPGSNQAGHSQMDQASGLCLCKVRHEQLNAATFGPEFFVFGVVNSPDAAIWMGRSIDQMGGHR</sequence>
<keyword evidence="13" id="KW-0325">Glycoprotein</keyword>
<feature type="transmembrane region" description="Helical" evidence="14">
    <location>
        <begin position="418"/>
        <end position="440"/>
    </location>
</feature>
<proteinExistence type="inferred from homology"/>
<dbReference type="CDD" id="cd03875">
    <property type="entry name" value="M28_Fxna_like"/>
    <property type="match status" value="1"/>
</dbReference>
<dbReference type="GO" id="GO:0046872">
    <property type="term" value="F:metal ion binding"/>
    <property type="evidence" value="ECO:0007669"/>
    <property type="project" value="UniProtKB-KW"/>
</dbReference>
<evidence type="ECO:0000256" key="1">
    <source>
        <dbReference type="ARBA" id="ARBA00001947"/>
    </source>
</evidence>
<evidence type="ECO:0000313" key="17">
    <source>
        <dbReference type="EMBL" id="CAL5132041.1"/>
    </source>
</evidence>
<evidence type="ECO:0000259" key="16">
    <source>
        <dbReference type="Pfam" id="PF22248"/>
    </source>
</evidence>
<keyword evidence="8" id="KW-0256">Endoplasmic reticulum</keyword>
<dbReference type="InterPro" id="IPR048024">
    <property type="entry name" value="Fxna-like_M28_dom"/>
</dbReference>
<comment type="similarity">
    <text evidence="3">Belongs to the peptidase M28 family.</text>
</comment>
<evidence type="ECO:0000256" key="4">
    <source>
        <dbReference type="ARBA" id="ARBA00022670"/>
    </source>
</evidence>
<dbReference type="FunFam" id="3.40.630.10:FF:000008">
    <property type="entry name" value="Endoplasmic reticulum metallopeptidase 1"/>
    <property type="match status" value="1"/>
</dbReference>
<dbReference type="AlphaFoldDB" id="A0AAV2T777"/>
<dbReference type="Pfam" id="PF04389">
    <property type="entry name" value="Peptidase_M28"/>
    <property type="match status" value="1"/>
</dbReference>
<dbReference type="InterPro" id="IPR007484">
    <property type="entry name" value="Peptidase_M28"/>
</dbReference>
<feature type="domain" description="Peptidase M28" evidence="15">
    <location>
        <begin position="180"/>
        <end position="360"/>
    </location>
</feature>
<evidence type="ECO:0000256" key="14">
    <source>
        <dbReference type="SAM" id="Phobius"/>
    </source>
</evidence>
<comment type="cofactor">
    <cofactor evidence="1">
        <name>Zn(2+)</name>
        <dbReference type="ChEBI" id="CHEBI:29105"/>
    </cofactor>
</comment>
<evidence type="ECO:0000256" key="6">
    <source>
        <dbReference type="ARBA" id="ARBA00022723"/>
    </source>
</evidence>
<evidence type="ECO:0000313" key="18">
    <source>
        <dbReference type="Proteomes" id="UP001497525"/>
    </source>
</evidence>
<dbReference type="GO" id="GO:0008235">
    <property type="term" value="F:metalloexopeptidase activity"/>
    <property type="evidence" value="ECO:0007669"/>
    <property type="project" value="InterPro"/>
</dbReference>
<evidence type="ECO:0000256" key="2">
    <source>
        <dbReference type="ARBA" id="ARBA00004477"/>
    </source>
</evidence>
<evidence type="ECO:0008006" key="19">
    <source>
        <dbReference type="Google" id="ProtNLM"/>
    </source>
</evidence>
<dbReference type="SUPFAM" id="SSF53187">
    <property type="entry name" value="Zn-dependent exopeptidases"/>
    <property type="match status" value="1"/>
</dbReference>
<organism evidence="17 18">
    <name type="scientific">Calicophoron daubneyi</name>
    <name type="common">Rumen fluke</name>
    <name type="synonym">Paramphistomum daubneyi</name>
    <dbReference type="NCBI Taxonomy" id="300641"/>
    <lineage>
        <taxon>Eukaryota</taxon>
        <taxon>Metazoa</taxon>
        <taxon>Spiralia</taxon>
        <taxon>Lophotrochozoa</taxon>
        <taxon>Platyhelminthes</taxon>
        <taxon>Trematoda</taxon>
        <taxon>Digenea</taxon>
        <taxon>Plagiorchiida</taxon>
        <taxon>Pronocephalata</taxon>
        <taxon>Paramphistomoidea</taxon>
        <taxon>Paramphistomidae</taxon>
        <taxon>Calicophoron</taxon>
    </lineage>
</organism>
<keyword evidence="5 14" id="KW-0812">Transmembrane</keyword>
<protein>
    <recommendedName>
        <fullName evidence="19">Peptidase M28 domain-containing protein</fullName>
    </recommendedName>
</protein>
<evidence type="ECO:0000256" key="8">
    <source>
        <dbReference type="ARBA" id="ARBA00022824"/>
    </source>
</evidence>
<evidence type="ECO:0000256" key="5">
    <source>
        <dbReference type="ARBA" id="ARBA00022692"/>
    </source>
</evidence>
<dbReference type="PANTHER" id="PTHR12147">
    <property type="entry name" value="METALLOPEPTIDASE M28 FAMILY MEMBER"/>
    <property type="match status" value="1"/>
</dbReference>
<evidence type="ECO:0000256" key="11">
    <source>
        <dbReference type="ARBA" id="ARBA00023049"/>
    </source>
</evidence>
<dbReference type="EMBL" id="CAXLJL010000112">
    <property type="protein sequence ID" value="CAL5132041.1"/>
    <property type="molecule type" value="Genomic_DNA"/>
</dbReference>
<evidence type="ECO:0000259" key="15">
    <source>
        <dbReference type="Pfam" id="PF04389"/>
    </source>
</evidence>
<evidence type="ECO:0000256" key="7">
    <source>
        <dbReference type="ARBA" id="ARBA00022801"/>
    </source>
</evidence>
<dbReference type="InterPro" id="IPR045175">
    <property type="entry name" value="M28_fam"/>
</dbReference>
<dbReference type="InterPro" id="IPR053973">
    <property type="entry name" value="ERMP1-like_C"/>
</dbReference>
<evidence type="ECO:0000256" key="3">
    <source>
        <dbReference type="ARBA" id="ARBA00010918"/>
    </source>
</evidence>
<keyword evidence="4" id="KW-0645">Protease</keyword>
<dbReference type="Gene3D" id="3.40.630.10">
    <property type="entry name" value="Zn peptidases"/>
    <property type="match status" value="1"/>
</dbReference>
<feature type="transmembrane region" description="Helical" evidence="14">
    <location>
        <begin position="452"/>
        <end position="472"/>
    </location>
</feature>
<comment type="caution">
    <text evidence="17">The sequence shown here is derived from an EMBL/GenBank/DDBJ whole genome shotgun (WGS) entry which is preliminary data.</text>
</comment>
<dbReference type="GO" id="GO:0006508">
    <property type="term" value="P:proteolysis"/>
    <property type="evidence" value="ECO:0007669"/>
    <property type="project" value="UniProtKB-KW"/>
</dbReference>
<keyword evidence="11" id="KW-0482">Metalloprotease</keyword>
<evidence type="ECO:0000256" key="13">
    <source>
        <dbReference type="ARBA" id="ARBA00023180"/>
    </source>
</evidence>
<gene>
    <name evidence="17" type="ORF">CDAUBV1_LOCUS4557</name>
</gene>
<name>A0AAV2T777_CALDB</name>
<accession>A0AAV2T777</accession>
<keyword evidence="12 14" id="KW-0472">Membrane</keyword>
<reference evidence="17" key="1">
    <citation type="submission" date="2024-06" db="EMBL/GenBank/DDBJ databases">
        <authorList>
            <person name="Liu X."/>
            <person name="Lenzi L."/>
            <person name="Haldenby T S."/>
            <person name="Uol C."/>
        </authorList>
    </citation>
    <scope>NUCLEOTIDE SEQUENCE</scope>
</reference>
<keyword evidence="9" id="KW-0862">Zinc</keyword>
<keyword evidence="7" id="KW-0378">Hydrolase</keyword>
<keyword evidence="10 14" id="KW-1133">Transmembrane helix</keyword>
<dbReference type="Proteomes" id="UP001497525">
    <property type="component" value="Unassembled WGS sequence"/>
</dbReference>
<evidence type="ECO:0000256" key="9">
    <source>
        <dbReference type="ARBA" id="ARBA00022833"/>
    </source>
</evidence>
<dbReference type="PANTHER" id="PTHR12147:SF22">
    <property type="entry name" value="ENDOPLASMIC RETICULUM METALLOPEPTIDASE 1"/>
    <property type="match status" value="1"/>
</dbReference>